<dbReference type="Gene3D" id="3.90.420.10">
    <property type="entry name" value="Oxidoreductase, molybdopterin-binding domain"/>
    <property type="match status" value="1"/>
</dbReference>
<organism evidence="2 3">
    <name type="scientific">Ferrimicrobium acidiphilum</name>
    <dbReference type="NCBI Taxonomy" id="121039"/>
    <lineage>
        <taxon>Bacteria</taxon>
        <taxon>Bacillati</taxon>
        <taxon>Actinomycetota</taxon>
        <taxon>Acidimicrobiia</taxon>
        <taxon>Acidimicrobiales</taxon>
        <taxon>Acidimicrobiaceae</taxon>
        <taxon>Ferrimicrobium</taxon>
    </lineage>
</organism>
<reference evidence="2 3" key="1">
    <citation type="submission" date="2024-07" db="EMBL/GenBank/DDBJ databases">
        <title>Draft Genome Sequence of Ferrimicrobium acidiphilum Strain YE2023, Isolated from a Pulp of Bioleach Reactor.</title>
        <authorList>
            <person name="Elkina Y.A."/>
            <person name="Bulaeva A.G."/>
            <person name="Beletsky A.V."/>
            <person name="Mardanov A.V."/>
        </authorList>
    </citation>
    <scope>NUCLEOTIDE SEQUENCE [LARGE SCALE GENOMIC DNA]</scope>
    <source>
        <strain evidence="2 3">YE2023</strain>
    </source>
</reference>
<evidence type="ECO:0000259" key="1">
    <source>
        <dbReference type="Pfam" id="PF00174"/>
    </source>
</evidence>
<dbReference type="PANTHER" id="PTHR43032:SF4">
    <property type="entry name" value="OXIDOREDUCTASE MOLYBDOPTERIN-BINDING DOMAIN-CONTAINING PROTEIN"/>
    <property type="match status" value="1"/>
</dbReference>
<dbReference type="EMBL" id="JBFSHR010000027">
    <property type="protein sequence ID" value="MEX6429843.1"/>
    <property type="molecule type" value="Genomic_DNA"/>
</dbReference>
<dbReference type="InterPro" id="IPR000572">
    <property type="entry name" value="OxRdtase_Mopterin-bd_dom"/>
</dbReference>
<feature type="domain" description="Oxidoreductase molybdopterin-binding" evidence="1">
    <location>
        <begin position="37"/>
        <end position="185"/>
    </location>
</feature>
<dbReference type="Proteomes" id="UP001560267">
    <property type="component" value="Unassembled WGS sequence"/>
</dbReference>
<gene>
    <name evidence="2" type="ORF">AB6A68_08335</name>
</gene>
<dbReference type="Pfam" id="PF00174">
    <property type="entry name" value="Oxidored_molyb"/>
    <property type="match status" value="1"/>
</dbReference>
<evidence type="ECO:0000313" key="2">
    <source>
        <dbReference type="EMBL" id="MEX6429843.1"/>
    </source>
</evidence>
<dbReference type="RefSeq" id="WP_298382854.1">
    <property type="nucleotide sequence ID" value="NZ_JBFSHR010000027.1"/>
</dbReference>
<keyword evidence="3" id="KW-1185">Reference proteome</keyword>
<dbReference type="CDD" id="cd02109">
    <property type="entry name" value="arch_bact_SO_family_Moco"/>
    <property type="match status" value="1"/>
</dbReference>
<evidence type="ECO:0000313" key="3">
    <source>
        <dbReference type="Proteomes" id="UP001560267"/>
    </source>
</evidence>
<dbReference type="SUPFAM" id="SSF56524">
    <property type="entry name" value="Oxidoreductase molybdopterin-binding domain"/>
    <property type="match status" value="1"/>
</dbReference>
<comment type="caution">
    <text evidence="2">The sequence shown here is derived from an EMBL/GenBank/DDBJ whole genome shotgun (WGS) entry which is preliminary data.</text>
</comment>
<proteinExistence type="predicted"/>
<sequence length="205" mass="23944">MSFFDRNRKELERRGISPDRLPPGQYMTDRFPVLHAGDVPIYQDLSSWTLKVSGLVAHPVELTFDELVDLGLEERTTDIHCVTKWSKFDTVWRGIPIAKIIELVEPQASVTHLIAQAEYGFTTNIPYQDVLDDPTCMLAVEFDGKPLDPEHGYPVRFLLPHLYFWKSAKWLRGLEFRDSDAPGFWERNGYHNYGDPWREQRYWEG</sequence>
<dbReference type="PANTHER" id="PTHR43032">
    <property type="entry name" value="PROTEIN-METHIONINE-SULFOXIDE REDUCTASE"/>
    <property type="match status" value="1"/>
</dbReference>
<name>A0ABV3Y2Q6_9ACTN</name>
<protein>
    <submittedName>
        <fullName evidence="2">Sulfite oxidase-like oxidoreductase</fullName>
    </submittedName>
</protein>
<accession>A0ABV3Y2Q6</accession>
<dbReference type="InterPro" id="IPR036374">
    <property type="entry name" value="OxRdtase_Mopterin-bd_sf"/>
</dbReference>